<feature type="region of interest" description="Disordered" evidence="1">
    <location>
        <begin position="55"/>
        <end position="284"/>
    </location>
</feature>
<feature type="compositionally biased region" description="Basic and acidic residues" evidence="1">
    <location>
        <begin position="122"/>
        <end position="133"/>
    </location>
</feature>
<feature type="compositionally biased region" description="Acidic residues" evidence="1">
    <location>
        <begin position="403"/>
        <end position="412"/>
    </location>
</feature>
<comment type="caution">
    <text evidence="3">The sequence shown here is derived from an EMBL/GenBank/DDBJ whole genome shotgun (WGS) entry which is preliminary data.</text>
</comment>
<gene>
    <name evidence="3" type="ORF">cubi_03756</name>
</gene>
<organism evidence="3 4">
    <name type="scientific">Cryptosporidium ubiquitum</name>
    <dbReference type="NCBI Taxonomy" id="857276"/>
    <lineage>
        <taxon>Eukaryota</taxon>
        <taxon>Sar</taxon>
        <taxon>Alveolata</taxon>
        <taxon>Apicomplexa</taxon>
        <taxon>Conoidasida</taxon>
        <taxon>Coccidia</taxon>
        <taxon>Eucoccidiorida</taxon>
        <taxon>Eimeriorina</taxon>
        <taxon>Cryptosporidiidae</taxon>
        <taxon>Cryptosporidium</taxon>
    </lineage>
</organism>
<protein>
    <submittedName>
        <fullName evidence="3">Retinitis pigmentosa GTPase regulator-like protein</fullName>
    </submittedName>
</protein>
<keyword evidence="2" id="KW-0732">Signal</keyword>
<evidence type="ECO:0000256" key="1">
    <source>
        <dbReference type="SAM" id="MobiDB-lite"/>
    </source>
</evidence>
<sequence>MKLYILFFVFALSILLIGRPKIVESSSFVSIQGSPNKKSRSGIFGKLRDLFKRNKNKSKKVENETTTDSNYAKNDYGNFLDQSEAEDSEDSKTQYLDTNKDEASSGFSEGSLYPPEEPEIFPQDKDLGSEESKSAPPPALNQFSEESASFADSEQLKPQELISIYEDDYENNRIGEPGLHKDIKEESEKSKISEIEEEQKPSVYEKSVEQEESTKADVLGSLDSQIPEEISLQEGSAKSLHSLEKSKSDIIEDNEKENEESKKPKLDTTSGEENHYDASYDSNLEEIEKSISEYRDKFSENFSDELPHETYDRLLNEALNHESQSTLSSEKEKSLRDEENFGSERSESSSTIPKKETSEIEKYLEETANARMEESEASTADPEERETIDLNESSSKYASQGVTEEEPEDLEDYLVGVDIKVPMSSEHSVKSDIKSDHISTEYDREKTKSATSPLQEQEQELESEKESEQEFEEASKSAEESTQPSEKSTGFISRLSNSLRNFISSFGDSKKEPSVSVSKKEESIQVPFEETQKPIVESSEKEEIEESEELPDPNKSRVKMLIERFERENARNMPVPIGVPRNRLGLRDTERNTPKKNVDSLINFFEAEDIKAKEEAKRYQESKQKREMSRAESSVLQLQENPEEDLGEIQTENTKIEESPESGEEREAEIMRSINGEPSSELSNVGSETSVVSQNLDYDESQEELSLPLIIPSIDGQHELAGGLIWALGVGKYVCNSKTSPAKFIFPPLSSNVLVSAPNQEQITKLLQLSGSEVSEMIADLVSSVLNQN</sequence>
<feature type="region of interest" description="Disordered" evidence="1">
    <location>
        <begin position="504"/>
        <end position="557"/>
    </location>
</feature>
<feature type="compositionally biased region" description="Basic and acidic residues" evidence="1">
    <location>
        <begin position="170"/>
        <end position="200"/>
    </location>
</feature>
<feature type="region of interest" description="Disordered" evidence="1">
    <location>
        <begin position="313"/>
        <end position="492"/>
    </location>
</feature>
<accession>A0A1J4MQV9</accession>
<feature type="compositionally biased region" description="Basic and acidic residues" evidence="1">
    <location>
        <begin position="241"/>
        <end position="250"/>
    </location>
</feature>
<feature type="region of interest" description="Disordered" evidence="1">
    <location>
        <begin position="573"/>
        <end position="594"/>
    </location>
</feature>
<dbReference type="OrthoDB" id="343898at2759"/>
<dbReference type="GeneID" id="39980549"/>
<feature type="signal peptide" evidence="2">
    <location>
        <begin position="1"/>
        <end position="25"/>
    </location>
</feature>
<feature type="compositionally biased region" description="Basic and acidic residues" evidence="1">
    <location>
        <begin position="654"/>
        <end position="670"/>
    </location>
</feature>
<feature type="chain" id="PRO_5012520646" evidence="2">
    <location>
        <begin position="26"/>
        <end position="789"/>
    </location>
</feature>
<feature type="compositionally biased region" description="Acidic residues" evidence="1">
    <location>
        <begin position="540"/>
        <end position="551"/>
    </location>
</feature>
<feature type="compositionally biased region" description="Basic and acidic residues" evidence="1">
    <location>
        <begin position="206"/>
        <end position="215"/>
    </location>
</feature>
<feature type="compositionally biased region" description="Basic and acidic residues" evidence="1">
    <location>
        <begin position="585"/>
        <end position="594"/>
    </location>
</feature>
<dbReference type="Proteomes" id="UP000186176">
    <property type="component" value="Unassembled WGS sequence"/>
</dbReference>
<feature type="compositionally biased region" description="Polar residues" evidence="1">
    <location>
        <begin position="482"/>
        <end position="492"/>
    </location>
</feature>
<feature type="region of interest" description="Disordered" evidence="1">
    <location>
        <begin position="618"/>
        <end position="670"/>
    </location>
</feature>
<reference evidence="3 4" key="1">
    <citation type="submission" date="2016-10" db="EMBL/GenBank/DDBJ databases">
        <title>Reductive evolution of mitochondrial metabolism and differential evolution of invasion-related proteins in Cryptosporidium.</title>
        <authorList>
            <person name="Liu S."/>
            <person name="Roellig D.M."/>
            <person name="Guo Y."/>
            <person name="Li N."/>
            <person name="Frace M.A."/>
            <person name="Tang K."/>
            <person name="Zhang L."/>
            <person name="Feng Y."/>
            <person name="Xiao L."/>
        </authorList>
    </citation>
    <scope>NUCLEOTIDE SEQUENCE [LARGE SCALE GENOMIC DNA]</scope>
    <source>
        <strain evidence="3">39726</strain>
    </source>
</reference>
<evidence type="ECO:0000313" key="4">
    <source>
        <dbReference type="Proteomes" id="UP000186176"/>
    </source>
</evidence>
<dbReference type="VEuPathDB" id="CryptoDB:cubi_03756"/>
<feature type="compositionally biased region" description="Basic and acidic residues" evidence="1">
    <location>
        <begin position="618"/>
        <end position="630"/>
    </location>
</feature>
<feature type="compositionally biased region" description="Low complexity" evidence="1">
    <location>
        <begin position="143"/>
        <end position="153"/>
    </location>
</feature>
<evidence type="ECO:0000313" key="3">
    <source>
        <dbReference type="EMBL" id="OII75277.1"/>
    </source>
</evidence>
<feature type="compositionally biased region" description="Basic and acidic residues" evidence="1">
    <location>
        <begin position="462"/>
        <end position="479"/>
    </location>
</feature>
<keyword evidence="4" id="KW-1185">Reference proteome</keyword>
<feature type="compositionally biased region" description="Basic and acidic residues" evidence="1">
    <location>
        <begin position="508"/>
        <end position="523"/>
    </location>
</feature>
<feature type="compositionally biased region" description="Polar residues" evidence="1">
    <location>
        <begin position="631"/>
        <end position="640"/>
    </location>
</feature>
<feature type="compositionally biased region" description="Basic and acidic residues" evidence="1">
    <location>
        <begin position="427"/>
        <end position="448"/>
    </location>
</feature>
<dbReference type="EMBL" id="LRBP01000003">
    <property type="protein sequence ID" value="OII75277.1"/>
    <property type="molecule type" value="Genomic_DNA"/>
</dbReference>
<dbReference type="RefSeq" id="XP_028876289.1">
    <property type="nucleotide sequence ID" value="XM_029020770.1"/>
</dbReference>
<proteinExistence type="predicted"/>
<feature type="compositionally biased region" description="Basic and acidic residues" evidence="1">
    <location>
        <begin position="259"/>
        <end position="278"/>
    </location>
</feature>
<feature type="compositionally biased region" description="Polar residues" evidence="1">
    <location>
        <begin position="390"/>
        <end position="402"/>
    </location>
</feature>
<evidence type="ECO:0000256" key="2">
    <source>
        <dbReference type="SAM" id="SignalP"/>
    </source>
</evidence>
<dbReference type="AlphaFoldDB" id="A0A1J4MQV9"/>
<feature type="compositionally biased region" description="Basic and acidic residues" evidence="1">
    <location>
        <begin position="329"/>
        <end position="365"/>
    </location>
</feature>
<name>A0A1J4MQV9_9CRYT</name>